<evidence type="ECO:0000256" key="5">
    <source>
        <dbReference type="SAM" id="Phobius"/>
    </source>
</evidence>
<dbReference type="AlphaFoldDB" id="A0A1G8GLI5"/>
<name>A0A1G8GLI5_9FLAO</name>
<evidence type="ECO:0000256" key="4">
    <source>
        <dbReference type="ARBA" id="ARBA00023136"/>
    </source>
</evidence>
<keyword evidence="4 5" id="KW-0472">Membrane</keyword>
<dbReference type="InterPro" id="IPR050739">
    <property type="entry name" value="MFP"/>
</dbReference>
<comment type="subcellular location">
    <subcellularLocation>
        <location evidence="1">Membrane</location>
        <topology evidence="1">Single-pass membrane protein</topology>
    </subcellularLocation>
</comment>
<dbReference type="EMBL" id="FNDW01000003">
    <property type="protein sequence ID" value="SDH95171.1"/>
    <property type="molecule type" value="Genomic_DNA"/>
</dbReference>
<evidence type="ECO:0000256" key="1">
    <source>
        <dbReference type="ARBA" id="ARBA00004167"/>
    </source>
</evidence>
<dbReference type="Proteomes" id="UP000198869">
    <property type="component" value="Unassembled WGS sequence"/>
</dbReference>
<evidence type="ECO:0000256" key="3">
    <source>
        <dbReference type="ARBA" id="ARBA00022989"/>
    </source>
</evidence>
<evidence type="ECO:0000313" key="6">
    <source>
        <dbReference type="EMBL" id="SDH95171.1"/>
    </source>
</evidence>
<evidence type="ECO:0000313" key="7">
    <source>
        <dbReference type="Proteomes" id="UP000198869"/>
    </source>
</evidence>
<gene>
    <name evidence="6" type="ORF">SAMN05421846_10320</name>
</gene>
<dbReference type="GO" id="GO:0016020">
    <property type="term" value="C:membrane"/>
    <property type="evidence" value="ECO:0007669"/>
    <property type="project" value="UniProtKB-SubCell"/>
</dbReference>
<keyword evidence="7" id="KW-1185">Reference proteome</keyword>
<keyword evidence="3 5" id="KW-1133">Transmembrane helix</keyword>
<reference evidence="7" key="1">
    <citation type="submission" date="2016-10" db="EMBL/GenBank/DDBJ databases">
        <authorList>
            <person name="Varghese N."/>
            <person name="Submissions S."/>
        </authorList>
    </citation>
    <scope>NUCLEOTIDE SEQUENCE [LARGE SCALE GENOMIC DNA]</scope>
    <source>
        <strain evidence="7">DSM 17071</strain>
    </source>
</reference>
<evidence type="ECO:0000256" key="2">
    <source>
        <dbReference type="ARBA" id="ARBA00022692"/>
    </source>
</evidence>
<feature type="transmembrane region" description="Helical" evidence="5">
    <location>
        <begin position="39"/>
        <end position="58"/>
    </location>
</feature>
<dbReference type="PRINTS" id="PR01490">
    <property type="entry name" value="RTXTOXIND"/>
</dbReference>
<dbReference type="PANTHER" id="PTHR30386:SF26">
    <property type="entry name" value="TRANSPORT PROTEIN COMB"/>
    <property type="match status" value="1"/>
</dbReference>
<dbReference type="PANTHER" id="PTHR30386">
    <property type="entry name" value="MEMBRANE FUSION SUBUNIT OF EMRAB-TOLC MULTIDRUG EFFLUX PUMP"/>
    <property type="match status" value="1"/>
</dbReference>
<proteinExistence type="predicted"/>
<organism evidence="6 7">
    <name type="scientific">Chryseobacterium taeanense</name>
    <dbReference type="NCBI Taxonomy" id="311334"/>
    <lineage>
        <taxon>Bacteria</taxon>
        <taxon>Pseudomonadati</taxon>
        <taxon>Bacteroidota</taxon>
        <taxon>Flavobacteriia</taxon>
        <taxon>Flavobacteriales</taxon>
        <taxon>Weeksellaceae</taxon>
        <taxon>Chryseobacterium group</taxon>
        <taxon>Chryseobacterium</taxon>
    </lineage>
</organism>
<accession>A0A1G8GLI5</accession>
<protein>
    <submittedName>
        <fullName evidence="6">Multidrug resistance efflux pump</fullName>
    </submittedName>
</protein>
<keyword evidence="2 5" id="KW-0812">Transmembrane</keyword>
<dbReference type="STRING" id="311334.SAMN05421846_10320"/>
<sequence>MKIIEFYFYMEKDVLDNIELRSESVQDILTQPPHWMIRWGNTIIFLILVLILIMSYIIRYPEFIPASIVVTSQNPPEKLEARTNSKIEKIFIKDHQHVKKNDVLMVMQSTANYKDVLALKKMIDSITPDQLAKFPLNKTSHFKLGELQGDYNSFAKAFQDEALFKRLQPYAPENLAANQSLSEYKIRISTLKQQKSLEQAKYEITKKNYQRSQELFKQGIIAAVELENEKIKFLQAQQNLENINLSLSQIEEGISNVNKTKSGAAINTEKDKITYSSQTLQLFEQLRKSLKQWEQNYLIISNTDGEASFQQFFGENQFVKAGDAILSILPDNKEKLVGRMSVPAANSGKIVAGEKVLIKLDNYRYQEYGIVEGKVQNISLSPDKDGNYYVDVALPKGLKTSYNKNLVFDKELKGNAEIVTQDLRLIERFFYQMRKLLGYQT</sequence>